<feature type="region of interest" description="Disordered" evidence="1">
    <location>
        <begin position="1"/>
        <end position="109"/>
    </location>
</feature>
<dbReference type="EMBL" id="VWRR01000002">
    <property type="protein sequence ID" value="KAF6004801.1"/>
    <property type="molecule type" value="Genomic_DNA"/>
</dbReference>
<keyword evidence="3" id="KW-1185">Reference proteome</keyword>
<name>A0A7J7IR12_9RHOD</name>
<dbReference type="OrthoDB" id="123282at2759"/>
<sequence>MPLTRRRRTESKVNDYVKPIFRRPKENSRAVKNERNVVKEEQVGATAAAQEQTEEKARFQKKRCAQTSEPRKRPRGERKKEMIHKNQEERRILPKQRKTAESGSSEPENLLSVRGTEKIYNCSVGEVRRGSIVLAVLSVRHYIQDRAYWFAVDGSQIDLSSMDADAYDITLCHNGERLKTRVCLHPRLNLLVQRGDIRRGSIIEITMWSRRLNEVRGMYAHQIIIVHECEVLHRPEDCARVEIPSTIEWTPSAGALEVAANVPLASSRKTYLGPDAFDALPVDSRWRNPSNLEYVTDPKSLRSLLDASMSISDVFANNLRRPFAGRILQKTAIAPWPKRSDTRQSMPLKFEFVIGNGRDVAHIVVWNSLCMKYYYHLQLGDIVYVDNYRIRRGEIHLNAASPQGTIRRLPRSSITLLPFGTIPQIGGGDPGDLYNQCILTTALDSWEDGEFFSLTGIVTYVSPLFRERGAYRSMDRENAFPGATVFPEDYFVFKKYRIILLRDGSEARDVCIRLYETSQRDQFDASCEPGAAVLLTALEKHEKYNSPLDGINISEICSTRWTAIYRLDNGSAAGKDQGEIGFRDGLPFVVRENPLARRIIQVLRWLQPSPGTKSTKLKQIFSLDQVQHSTFRYVDTLEQFAALYASPEQIENMRVEFERLKTVRANLFLRESQQVLVYGYLTCMKSLSKSDQECIEAASSAGLGGKVLSCVADEALCLGKLTALNQRSNSIYVIIPPGRPVFGSGIAKVYNKRTAFLGRFGGSLRGLIRGNGLSLLHDRPMACLLNLYRVDSSTDFALLEVAYEIALDVRATSADFLE</sequence>
<gene>
    <name evidence="2" type="ORF">F1559_002003</name>
</gene>
<dbReference type="Proteomes" id="UP000530660">
    <property type="component" value="Unassembled WGS sequence"/>
</dbReference>
<accession>A0A7J7IR12</accession>
<protein>
    <submittedName>
        <fullName evidence="2">Chromosome X 57</fullName>
    </submittedName>
</protein>
<organism evidence="2 3">
    <name type="scientific">Cyanidiococcus yangmingshanensis</name>
    <dbReference type="NCBI Taxonomy" id="2690220"/>
    <lineage>
        <taxon>Eukaryota</taxon>
        <taxon>Rhodophyta</taxon>
        <taxon>Bangiophyceae</taxon>
        <taxon>Cyanidiales</taxon>
        <taxon>Cyanidiaceae</taxon>
        <taxon>Cyanidiococcus</taxon>
    </lineage>
</organism>
<dbReference type="PANTHER" id="PTHR14944:SF2">
    <property type="entry name" value="RPA-RELATED PROTEIN RADX"/>
    <property type="match status" value="1"/>
</dbReference>
<dbReference type="GO" id="GO:0003697">
    <property type="term" value="F:single-stranded DNA binding"/>
    <property type="evidence" value="ECO:0007669"/>
    <property type="project" value="InterPro"/>
</dbReference>
<evidence type="ECO:0000313" key="2">
    <source>
        <dbReference type="EMBL" id="KAF6004801.1"/>
    </source>
</evidence>
<dbReference type="AlphaFoldDB" id="A0A7J7IR12"/>
<dbReference type="PANTHER" id="PTHR14944">
    <property type="entry name" value="RPA-RELATED PROTEIN RADX"/>
    <property type="match status" value="1"/>
</dbReference>
<comment type="caution">
    <text evidence="2">The sequence shown here is derived from an EMBL/GenBank/DDBJ whole genome shotgun (WGS) entry which is preliminary data.</text>
</comment>
<evidence type="ECO:0000313" key="3">
    <source>
        <dbReference type="Proteomes" id="UP000530660"/>
    </source>
</evidence>
<dbReference type="InterPro" id="IPR040893">
    <property type="entry name" value="RADX"/>
</dbReference>
<evidence type="ECO:0000256" key="1">
    <source>
        <dbReference type="SAM" id="MobiDB-lite"/>
    </source>
</evidence>
<proteinExistence type="predicted"/>
<feature type="compositionally biased region" description="Basic and acidic residues" evidence="1">
    <location>
        <begin position="78"/>
        <end position="92"/>
    </location>
</feature>
<feature type="compositionally biased region" description="Basic and acidic residues" evidence="1">
    <location>
        <begin position="23"/>
        <end position="42"/>
    </location>
</feature>
<reference evidence="2 3" key="1">
    <citation type="journal article" date="2020" name="J. Phycol.">
        <title>Comparative genome analysis reveals Cyanidiococcus gen. nov., a new extremophilic red algal genus sister to Cyanidioschyzon (Cyanidioschyzonaceae, Rhodophyta).</title>
        <authorList>
            <person name="Liu S.-L."/>
            <person name="Chiang Y.-R."/>
            <person name="Yoon H.S."/>
            <person name="Fu H.-Y."/>
        </authorList>
    </citation>
    <scope>NUCLEOTIDE SEQUENCE [LARGE SCALE GENOMIC DNA]</scope>
    <source>
        <strain evidence="2 3">THAL066</strain>
    </source>
</reference>